<name>A0A449B9I2_9BACT</name>
<reference evidence="1 2" key="1">
    <citation type="submission" date="2019-01" db="EMBL/GenBank/DDBJ databases">
        <authorList>
            <consortium name="Pathogen Informatics"/>
        </authorList>
    </citation>
    <scope>NUCLEOTIDE SEQUENCE [LARGE SCALE GENOMIC DNA]</scope>
    <source>
        <strain evidence="1 2">NCTC10184</strain>
    </source>
</reference>
<dbReference type="SUPFAM" id="SSF52540">
    <property type="entry name" value="P-loop containing nucleoside triphosphate hydrolases"/>
    <property type="match status" value="1"/>
</dbReference>
<dbReference type="InterPro" id="IPR027417">
    <property type="entry name" value="P-loop_NTPase"/>
</dbReference>
<dbReference type="OrthoDB" id="398805at2"/>
<dbReference type="Gene3D" id="3.40.50.300">
    <property type="entry name" value="P-loop containing nucleotide triphosphate hydrolases"/>
    <property type="match status" value="1"/>
</dbReference>
<dbReference type="RefSeq" id="WP_129622690.1">
    <property type="nucleotide sequence ID" value="NZ_LR215043.1"/>
</dbReference>
<organism evidence="1 2">
    <name type="scientific">Mycoplasmopsis columbinasalis</name>
    <dbReference type="NCBI Taxonomy" id="114880"/>
    <lineage>
        <taxon>Bacteria</taxon>
        <taxon>Bacillati</taxon>
        <taxon>Mycoplasmatota</taxon>
        <taxon>Mycoplasmoidales</taxon>
        <taxon>Metamycoplasmataceae</taxon>
        <taxon>Mycoplasmopsis</taxon>
    </lineage>
</organism>
<sequence>MHTSDLKIVFLSGLSECGKSSVGMFLEEKLNFKRIKIIHVEKLLLKDFYKIDFSQYSKYELDDLLNEIYNKPNIYNLFLEKLLEIAEGKNISLESLHRGELFKGIKAIHPQTYCFYIEAEKQKRIAREYSKLSKIKQISYDDFLNLFEEKENLKFLHKVDKIKDIATHIIANSSTIEELFAQVTKIVKA</sequence>
<dbReference type="AlphaFoldDB" id="A0A449B9I2"/>
<protein>
    <recommendedName>
        <fullName evidence="3">(d)CMP kinase</fullName>
    </recommendedName>
</protein>
<gene>
    <name evidence="1" type="ORF">NCTC10184_00041</name>
</gene>
<dbReference type="EMBL" id="LR215043">
    <property type="protein sequence ID" value="VEU77827.1"/>
    <property type="molecule type" value="Genomic_DNA"/>
</dbReference>
<dbReference type="Proteomes" id="UP000290876">
    <property type="component" value="Chromosome"/>
</dbReference>
<accession>A0A449B9I2</accession>
<evidence type="ECO:0000313" key="2">
    <source>
        <dbReference type="Proteomes" id="UP000290876"/>
    </source>
</evidence>
<evidence type="ECO:0008006" key="3">
    <source>
        <dbReference type="Google" id="ProtNLM"/>
    </source>
</evidence>
<keyword evidence="2" id="KW-1185">Reference proteome</keyword>
<dbReference type="KEGG" id="mcob:NCTC10184_00041"/>
<evidence type="ECO:0000313" key="1">
    <source>
        <dbReference type="EMBL" id="VEU77827.1"/>
    </source>
</evidence>
<proteinExistence type="predicted"/>